<reference evidence="1" key="1">
    <citation type="submission" date="2024-03" db="EMBL/GenBank/DDBJ databases">
        <title>Whole genome sequecning of epiphytes from Marcgravia umbellata leaves.</title>
        <authorList>
            <person name="Kumar G."/>
            <person name="Savka M.A."/>
        </authorList>
    </citation>
    <scope>NUCLEOTIDE SEQUENCE</scope>
    <source>
        <strain evidence="1">RIT_BL5</strain>
    </source>
</reference>
<gene>
    <name evidence="1" type="ORF">WKI47_24180</name>
</gene>
<evidence type="ECO:0000313" key="2">
    <source>
        <dbReference type="Proteomes" id="UP001380953"/>
    </source>
</evidence>
<evidence type="ECO:0000313" key="1">
    <source>
        <dbReference type="EMBL" id="MEJ8307018.1"/>
    </source>
</evidence>
<name>A0ACC6PJB4_9BACL</name>
<sequence>MTTRGMENHLKQIYRLSEAQGYTRVTDVAEALSVNPSAASKMARRLAEAGYIEYEKYGWIFLTPEGERIGGQLRERKQTLERFLSRIGVPEQRVETESANLEHHFSWETLGLIREFVEKTEEHCKE</sequence>
<protein>
    <submittedName>
        <fullName evidence="1">Iron dependent repressor, metal binding and dimerization domain protein</fullName>
    </submittedName>
</protein>
<dbReference type="EMBL" id="JBBKAR010000057">
    <property type="protein sequence ID" value="MEJ8307018.1"/>
    <property type="molecule type" value="Genomic_DNA"/>
</dbReference>
<keyword evidence="2" id="KW-1185">Reference proteome</keyword>
<organism evidence="1 2">
    <name type="scientific">Saccharibacillus sacchari</name>
    <dbReference type="NCBI Taxonomy" id="456493"/>
    <lineage>
        <taxon>Bacteria</taxon>
        <taxon>Bacillati</taxon>
        <taxon>Bacillota</taxon>
        <taxon>Bacilli</taxon>
        <taxon>Bacillales</taxon>
        <taxon>Paenibacillaceae</taxon>
        <taxon>Saccharibacillus</taxon>
    </lineage>
</organism>
<comment type="caution">
    <text evidence="1">The sequence shown here is derived from an EMBL/GenBank/DDBJ whole genome shotgun (WGS) entry which is preliminary data.</text>
</comment>
<proteinExistence type="predicted"/>
<accession>A0ACC6PJB4</accession>
<dbReference type="Proteomes" id="UP001380953">
    <property type="component" value="Unassembled WGS sequence"/>
</dbReference>